<accession>A0A8J8PI91</accession>
<comment type="caution">
    <text evidence="1">The sequence shown here is derived from an EMBL/GenBank/DDBJ whole genome shotgun (WGS) entry which is preliminary data.</text>
</comment>
<reference evidence="1" key="1">
    <citation type="submission" date="2016-03" db="EMBL/GenBank/DDBJ databases">
        <authorList>
            <person name="Borrel G."/>
            <person name="Mccann A."/>
            <person name="O'Toole P.W."/>
        </authorList>
    </citation>
    <scope>NUCLEOTIDE SEQUENCE</scope>
    <source>
        <strain evidence="1">183</strain>
    </source>
</reference>
<proteinExistence type="predicted"/>
<name>A0A8J8PI91_9ARCH</name>
<dbReference type="RefSeq" id="WP_020448553.1">
    <property type="nucleotide sequence ID" value="NZ_CAYAYE010000003.1"/>
</dbReference>
<evidence type="ECO:0000313" key="1">
    <source>
        <dbReference type="EMBL" id="TQS84878.1"/>
    </source>
</evidence>
<evidence type="ECO:0008006" key="3">
    <source>
        <dbReference type="Google" id="ProtNLM"/>
    </source>
</evidence>
<gene>
    <name evidence="1" type="ORF">A3207_02315</name>
</gene>
<dbReference type="GeneID" id="41323083"/>
<protein>
    <recommendedName>
        <fullName evidence="3">Periplasmic binding protein</fullName>
    </recommendedName>
</protein>
<dbReference type="Gene3D" id="3.40.50.1980">
    <property type="entry name" value="Nitrogenase molybdenum iron protein domain"/>
    <property type="match status" value="1"/>
</dbReference>
<evidence type="ECO:0000313" key="2">
    <source>
        <dbReference type="Proteomes" id="UP000752814"/>
    </source>
</evidence>
<organism evidence="1 2">
    <name type="scientific">Candidatus Methanomassiliicoccus intestinalis</name>
    <dbReference type="NCBI Taxonomy" id="1406512"/>
    <lineage>
        <taxon>Archaea</taxon>
        <taxon>Methanobacteriati</taxon>
        <taxon>Thermoplasmatota</taxon>
        <taxon>Thermoplasmata</taxon>
        <taxon>Methanomassiliicoccales</taxon>
        <taxon>Methanomassiliicoccaceae</taxon>
        <taxon>Methanomassiliicoccus</taxon>
    </lineage>
</organism>
<sequence>MGPASYIGVAYIANMIYPDLFDFDVDKLFEEYVNNYHPDYTAEEFAGIQYFSLEDVEKYYSK</sequence>
<dbReference type="EMBL" id="LVVT01000001">
    <property type="protein sequence ID" value="TQS84878.1"/>
    <property type="molecule type" value="Genomic_DNA"/>
</dbReference>
<dbReference type="Proteomes" id="UP000752814">
    <property type="component" value="Unassembled WGS sequence"/>
</dbReference>
<dbReference type="AlphaFoldDB" id="A0A8J8PI91"/>